<feature type="domain" description="HPt" evidence="12">
    <location>
        <begin position="338"/>
        <end position="460"/>
    </location>
</feature>
<sequence>MTHADNDFFLGYIEEMQSYIPIIKKGIGELQSDLVKNGVLEELYRLAHIIKGASSMVGIGGLSQIACCMETALEEILEERLALSSDAFAAMRTTVECFEHYCDGLRHGEAVDAEKLLAQTKEAFGKIGPGRGEVPVPDGEEELFVETPALSILSENSLPDVELVAEFRAEVEGHLEELYQVMQYLEAHSTDVTPITGNVREMVRKVRRSVHTIKGAAAVVGLSDLAAYGHLIEEVLDWLCESAVVLDRPMVALLSETFDLLAILVIEPAKFDGHRAEQLLQQLSIHMCEAQEEKGGLPVDEEIESRQTKTTASSPVQPSGTWSGDQHNSASARGELFSEEERQLLREGFLEEAEEHFQQLHHSMQLLEMEIVAESPLSPDNKEEIRRIRRAVHTIKGASAVIGLDEIAAYAHGVEDFLDWLYEQAQRLDPIMVNTLGESLDLLGLLIESPDEVTADRQAEMHRRLSNFFMSSDRNRRSEIEQEFIEQPLEEMTECPDVKEHFWVESGLDEVEETPQSAVAETVRTIRINQAQLDVLINLTNELLMGVSGFDQDMGLFKNALNELELTTRRLKDIALELETKFEVKALDRLSAHFVHLDKSIASIKAGKSFAEFDALELDRYTQLNLIIRSLNESAIDVAAIQSNLAGIYSGIGGDISRQHRVVRELQVQMMKTRMSPMSILTSRLSRTMRDVAFRLGKRVRLIVDGERVELDRVVWEKLADPFMHLVRNAIHHGVETEERRLACNKPPIASITLAGQREGNHIVLRFSDDGQGLDFATIREKARHFGLGSAVDQMDEHQLSELIFYPGFSTKTVSEISGRGVGMDVVKENVKELQGSISVETKQGIGTTFILRVPLTLGVVRVLLVRINEVTYGIPLNDIGDINRIERHEISRDKGVCQLAGATVPWHSLSVLLGLGGEQIEEARPLVLTMQMEGRTIALSIPHISGQKEIVIKGLGTHLGTVPGVSGAAVMGDGSILPVLDIPGLIQAAQRSEGASTISFQLEIPKIFTVMIVDDSISIRRVMSRLVTANGWTPVEAKDGLDAIEQLGMRELRPNCIVLDIEMPRMNGFEFLAKLSNIQGGQDIPVIMLSSRTSSKHQEKAFQLGARAFLSKPCKDEEFVDTVLRLTGGEKSSMSAHQNAGNEVMP</sequence>
<evidence type="ECO:0000256" key="8">
    <source>
        <dbReference type="SAM" id="MobiDB-lite"/>
    </source>
</evidence>
<dbReference type="SMART" id="SM00387">
    <property type="entry name" value="HATPase_c"/>
    <property type="match status" value="1"/>
</dbReference>
<keyword evidence="14" id="KW-1185">Reference proteome</keyword>
<dbReference type="SMART" id="SM00073">
    <property type="entry name" value="HPT"/>
    <property type="match status" value="3"/>
</dbReference>
<evidence type="ECO:0000259" key="11">
    <source>
        <dbReference type="PROSITE" id="PS50851"/>
    </source>
</evidence>
<dbReference type="PRINTS" id="PR00344">
    <property type="entry name" value="BCTRLSENSOR"/>
</dbReference>
<feature type="modified residue" description="Phosphohistidine" evidence="6">
    <location>
        <position position="393"/>
    </location>
</feature>
<comment type="catalytic activity">
    <reaction evidence="1">
        <text>ATP + protein L-histidine = ADP + protein N-phospho-L-histidine.</text>
        <dbReference type="EC" id="2.7.13.3"/>
    </reaction>
</comment>
<feature type="domain" description="CheW-like" evidence="11">
    <location>
        <begin position="860"/>
        <end position="992"/>
    </location>
</feature>
<proteinExistence type="predicted"/>
<dbReference type="GO" id="GO:0000155">
    <property type="term" value="F:phosphorelay sensor kinase activity"/>
    <property type="evidence" value="ECO:0007669"/>
    <property type="project" value="InterPro"/>
</dbReference>
<dbReference type="FunFam" id="3.30.565.10:FF:000016">
    <property type="entry name" value="Chemotaxis protein CheA, putative"/>
    <property type="match status" value="1"/>
</dbReference>
<dbReference type="PANTHER" id="PTHR43395:SF8">
    <property type="entry name" value="HISTIDINE KINASE"/>
    <property type="match status" value="1"/>
</dbReference>
<dbReference type="Gene3D" id="3.40.50.2300">
    <property type="match status" value="1"/>
</dbReference>
<dbReference type="EC" id="2.7.13.3" evidence="2"/>
<dbReference type="InterPro" id="IPR003594">
    <property type="entry name" value="HATPase_dom"/>
</dbReference>
<dbReference type="Pfam" id="PF00072">
    <property type="entry name" value="Response_reg"/>
    <property type="match status" value="1"/>
</dbReference>
<dbReference type="PROSITE" id="PS50851">
    <property type="entry name" value="CHEW"/>
    <property type="match status" value="1"/>
</dbReference>
<evidence type="ECO:0000256" key="2">
    <source>
        <dbReference type="ARBA" id="ARBA00012438"/>
    </source>
</evidence>
<feature type="domain" description="Response regulatory" evidence="10">
    <location>
        <begin position="1010"/>
        <end position="1128"/>
    </location>
</feature>
<dbReference type="InterPro" id="IPR005467">
    <property type="entry name" value="His_kinase_dom"/>
</dbReference>
<dbReference type="EMBL" id="CP002364">
    <property type="protein sequence ID" value="ADW18481.1"/>
    <property type="molecule type" value="Genomic_DNA"/>
</dbReference>
<evidence type="ECO:0000313" key="13">
    <source>
        <dbReference type="EMBL" id="ADW18481.1"/>
    </source>
</evidence>
<feature type="compositionally biased region" description="Polar residues" evidence="8">
    <location>
        <begin position="308"/>
        <end position="331"/>
    </location>
</feature>
<dbReference type="Gene3D" id="2.30.30.40">
    <property type="entry name" value="SH3 Domains"/>
    <property type="match status" value="1"/>
</dbReference>
<dbReference type="InterPro" id="IPR036641">
    <property type="entry name" value="HPT_dom_sf"/>
</dbReference>
<dbReference type="CDD" id="cd00088">
    <property type="entry name" value="HPT"/>
    <property type="match status" value="3"/>
</dbReference>
<dbReference type="SUPFAM" id="SSF52172">
    <property type="entry name" value="CheY-like"/>
    <property type="match status" value="1"/>
</dbReference>
<dbReference type="RefSeq" id="WP_015725018.1">
    <property type="nucleotide sequence ID" value="NC_014972.1"/>
</dbReference>
<dbReference type="GO" id="GO:0006935">
    <property type="term" value="P:chemotaxis"/>
    <property type="evidence" value="ECO:0007669"/>
    <property type="project" value="InterPro"/>
</dbReference>
<gene>
    <name evidence="13" type="ordered locus">Despr_2340</name>
</gene>
<evidence type="ECO:0000256" key="6">
    <source>
        <dbReference type="PROSITE-ProRule" id="PRU00110"/>
    </source>
</evidence>
<keyword evidence="4" id="KW-0808">Transferase</keyword>
<dbReference type="InterPro" id="IPR004358">
    <property type="entry name" value="Sig_transdc_His_kin-like_C"/>
</dbReference>
<evidence type="ECO:0000256" key="3">
    <source>
        <dbReference type="ARBA" id="ARBA00022553"/>
    </source>
</evidence>
<name>A0A7U4DPS6_DESPD</name>
<dbReference type="SMART" id="SM00260">
    <property type="entry name" value="CheW"/>
    <property type="match status" value="1"/>
</dbReference>
<dbReference type="Gene3D" id="3.30.565.10">
    <property type="entry name" value="Histidine kinase-like ATPase, C-terminal domain"/>
    <property type="match status" value="1"/>
</dbReference>
<feature type="modified residue" description="Phosphohistidine" evidence="6">
    <location>
        <position position="48"/>
    </location>
</feature>
<feature type="region of interest" description="Disordered" evidence="8">
    <location>
        <begin position="294"/>
        <end position="334"/>
    </location>
</feature>
<feature type="domain" description="HPt" evidence="12">
    <location>
        <begin position="156"/>
        <end position="268"/>
    </location>
</feature>
<dbReference type="SMART" id="SM01231">
    <property type="entry name" value="H-kinase_dim"/>
    <property type="match status" value="1"/>
</dbReference>
<dbReference type="InterPro" id="IPR001789">
    <property type="entry name" value="Sig_transdc_resp-reg_receiver"/>
</dbReference>
<dbReference type="Pfam" id="PF01584">
    <property type="entry name" value="CheW"/>
    <property type="match status" value="1"/>
</dbReference>
<dbReference type="CDD" id="cd17541">
    <property type="entry name" value="REC_CheB-like"/>
    <property type="match status" value="1"/>
</dbReference>
<evidence type="ECO:0000259" key="9">
    <source>
        <dbReference type="PROSITE" id="PS50109"/>
    </source>
</evidence>
<feature type="modified residue" description="Phosphohistidine" evidence="6">
    <location>
        <position position="211"/>
    </location>
</feature>
<reference evidence="13 14" key="1">
    <citation type="journal article" date="2011" name="Stand. Genomic Sci.">
        <title>Complete genome sequence of Desulfobulbus propionicus type strain (1pr3).</title>
        <authorList>
            <person name="Pagani I."/>
            <person name="Lapidus A."/>
            <person name="Nolan M."/>
            <person name="Lucas S."/>
            <person name="Hammon N."/>
            <person name="Deshpande S."/>
            <person name="Cheng J.F."/>
            <person name="Chertkov O."/>
            <person name="Davenport K."/>
            <person name="Tapia R."/>
            <person name="Han C."/>
            <person name="Goodwin L."/>
            <person name="Pitluck S."/>
            <person name="Liolios K."/>
            <person name="Mavromatis K."/>
            <person name="Ivanova N."/>
            <person name="Mikhailova N."/>
            <person name="Pati A."/>
            <person name="Chen A."/>
            <person name="Palaniappan K."/>
            <person name="Land M."/>
            <person name="Hauser L."/>
            <person name="Chang Y.J."/>
            <person name="Jeffries C.D."/>
            <person name="Detter J.C."/>
            <person name="Brambilla E."/>
            <person name="Kannan K.P."/>
            <person name="Djao O.D."/>
            <person name="Rohde M."/>
            <person name="Pukall R."/>
            <person name="Spring S."/>
            <person name="Goker M."/>
            <person name="Sikorski J."/>
            <person name="Woyke T."/>
            <person name="Bristow J."/>
            <person name="Eisen J.A."/>
            <person name="Markowitz V."/>
            <person name="Hugenholtz P."/>
            <person name="Kyrpides N.C."/>
            <person name="Klenk H.P."/>
        </authorList>
    </citation>
    <scope>NUCLEOTIDE SEQUENCE [LARGE SCALE GENOMIC DNA]</scope>
    <source>
        <strain evidence="14">ATCC 33891 / DSM 2032 / 1pr3</strain>
    </source>
</reference>
<evidence type="ECO:0000256" key="1">
    <source>
        <dbReference type="ARBA" id="ARBA00000085"/>
    </source>
</evidence>
<evidence type="ECO:0000313" key="14">
    <source>
        <dbReference type="Proteomes" id="UP000006365"/>
    </source>
</evidence>
<evidence type="ECO:0000259" key="12">
    <source>
        <dbReference type="PROSITE" id="PS50894"/>
    </source>
</evidence>
<dbReference type="PROSITE" id="PS50110">
    <property type="entry name" value="RESPONSE_REGULATORY"/>
    <property type="match status" value="1"/>
</dbReference>
<evidence type="ECO:0000259" key="10">
    <source>
        <dbReference type="PROSITE" id="PS50110"/>
    </source>
</evidence>
<dbReference type="InterPro" id="IPR036061">
    <property type="entry name" value="CheW-like_dom_sf"/>
</dbReference>
<evidence type="ECO:0000256" key="7">
    <source>
        <dbReference type="PROSITE-ProRule" id="PRU00169"/>
    </source>
</evidence>
<dbReference type="SUPFAM" id="SSF47226">
    <property type="entry name" value="Histidine-containing phosphotransfer domain, HPT domain"/>
    <property type="match status" value="3"/>
</dbReference>
<dbReference type="InterPro" id="IPR004105">
    <property type="entry name" value="CheA-like_dim"/>
</dbReference>
<feature type="domain" description="HPt" evidence="12">
    <location>
        <begin position="1"/>
        <end position="108"/>
    </location>
</feature>
<dbReference type="PROSITE" id="PS50894">
    <property type="entry name" value="HPT"/>
    <property type="match status" value="3"/>
</dbReference>
<evidence type="ECO:0000256" key="4">
    <source>
        <dbReference type="ARBA" id="ARBA00022679"/>
    </source>
</evidence>
<keyword evidence="5 13" id="KW-0418">Kinase</keyword>
<dbReference type="Proteomes" id="UP000006365">
    <property type="component" value="Chromosome"/>
</dbReference>
<organism evidence="13 14">
    <name type="scientific">Desulfobulbus propionicus (strain ATCC 33891 / DSM 2032 / VKM B-1956 / 1pr3)</name>
    <dbReference type="NCBI Taxonomy" id="577650"/>
    <lineage>
        <taxon>Bacteria</taxon>
        <taxon>Pseudomonadati</taxon>
        <taxon>Thermodesulfobacteriota</taxon>
        <taxon>Desulfobulbia</taxon>
        <taxon>Desulfobulbales</taxon>
        <taxon>Desulfobulbaceae</taxon>
        <taxon>Desulfobulbus</taxon>
    </lineage>
</organism>
<dbReference type="Pfam" id="PF02518">
    <property type="entry name" value="HATPase_c"/>
    <property type="match status" value="1"/>
</dbReference>
<dbReference type="GO" id="GO:0005737">
    <property type="term" value="C:cytoplasm"/>
    <property type="evidence" value="ECO:0007669"/>
    <property type="project" value="InterPro"/>
</dbReference>
<evidence type="ECO:0000256" key="5">
    <source>
        <dbReference type="ARBA" id="ARBA00022777"/>
    </source>
</evidence>
<feature type="modified residue" description="4-aspartylphosphate" evidence="7">
    <location>
        <position position="1061"/>
    </location>
</feature>
<feature type="domain" description="Histidine kinase" evidence="9">
    <location>
        <begin position="655"/>
        <end position="858"/>
    </location>
</feature>
<dbReference type="KEGG" id="dpr:Despr_2340"/>
<keyword evidence="3 7" id="KW-0597">Phosphoprotein</keyword>
<dbReference type="InterPro" id="IPR011006">
    <property type="entry name" value="CheY-like_superfamily"/>
</dbReference>
<dbReference type="PROSITE" id="PS50109">
    <property type="entry name" value="HIS_KIN"/>
    <property type="match status" value="1"/>
</dbReference>
<dbReference type="InterPro" id="IPR008207">
    <property type="entry name" value="Sig_transdc_His_kin_Hpt_dom"/>
</dbReference>
<dbReference type="SUPFAM" id="SSF55874">
    <property type="entry name" value="ATPase domain of HSP90 chaperone/DNA topoisomerase II/histidine kinase"/>
    <property type="match status" value="1"/>
</dbReference>
<dbReference type="SUPFAM" id="SSF50341">
    <property type="entry name" value="CheW-like"/>
    <property type="match status" value="1"/>
</dbReference>
<dbReference type="PANTHER" id="PTHR43395">
    <property type="entry name" value="SENSOR HISTIDINE KINASE CHEA"/>
    <property type="match status" value="1"/>
</dbReference>
<dbReference type="InterPro" id="IPR036890">
    <property type="entry name" value="HATPase_C_sf"/>
</dbReference>
<dbReference type="SMART" id="SM00448">
    <property type="entry name" value="REC"/>
    <property type="match status" value="1"/>
</dbReference>
<dbReference type="InterPro" id="IPR002545">
    <property type="entry name" value="CheW-lke_dom"/>
</dbReference>
<dbReference type="Pfam" id="PF01627">
    <property type="entry name" value="Hpt"/>
    <property type="match status" value="3"/>
</dbReference>
<protein>
    <recommendedName>
        <fullName evidence="2">histidine kinase</fullName>
        <ecNumber evidence="2">2.7.13.3</ecNumber>
    </recommendedName>
</protein>
<dbReference type="AlphaFoldDB" id="A0A7U4DPS6"/>
<dbReference type="Gene3D" id="1.20.120.160">
    <property type="entry name" value="HPT domain"/>
    <property type="match status" value="3"/>
</dbReference>
<accession>A0A7U4DPS6</accession>
<dbReference type="InterPro" id="IPR051315">
    <property type="entry name" value="Bact_Chemotaxis_CheA"/>
</dbReference>